<dbReference type="EMBL" id="JAHHUM010001863">
    <property type="protein sequence ID" value="KAK5608058.1"/>
    <property type="molecule type" value="Genomic_DNA"/>
</dbReference>
<gene>
    <name evidence="2" type="ORF">CRENBAI_005246</name>
</gene>
<proteinExistence type="predicted"/>
<feature type="region of interest" description="Disordered" evidence="1">
    <location>
        <begin position="1"/>
        <end position="86"/>
    </location>
</feature>
<evidence type="ECO:0000313" key="2">
    <source>
        <dbReference type="EMBL" id="KAK5608058.1"/>
    </source>
</evidence>
<evidence type="ECO:0000256" key="1">
    <source>
        <dbReference type="SAM" id="MobiDB-lite"/>
    </source>
</evidence>
<reference evidence="2 3" key="1">
    <citation type="submission" date="2021-06" db="EMBL/GenBank/DDBJ databases">
        <authorList>
            <person name="Palmer J.M."/>
        </authorList>
    </citation>
    <scope>NUCLEOTIDE SEQUENCE [LARGE SCALE GENOMIC DNA]</scope>
    <source>
        <strain evidence="2 3">MEX-2019</strain>
        <tissue evidence="2">Muscle</tissue>
    </source>
</reference>
<feature type="compositionally biased region" description="Basic and acidic residues" evidence="1">
    <location>
        <begin position="1"/>
        <end position="41"/>
    </location>
</feature>
<organism evidence="2 3">
    <name type="scientific">Crenichthys baileyi</name>
    <name type="common">White River springfish</name>
    <dbReference type="NCBI Taxonomy" id="28760"/>
    <lineage>
        <taxon>Eukaryota</taxon>
        <taxon>Metazoa</taxon>
        <taxon>Chordata</taxon>
        <taxon>Craniata</taxon>
        <taxon>Vertebrata</taxon>
        <taxon>Euteleostomi</taxon>
        <taxon>Actinopterygii</taxon>
        <taxon>Neopterygii</taxon>
        <taxon>Teleostei</taxon>
        <taxon>Neoteleostei</taxon>
        <taxon>Acanthomorphata</taxon>
        <taxon>Ovalentaria</taxon>
        <taxon>Atherinomorphae</taxon>
        <taxon>Cyprinodontiformes</taxon>
        <taxon>Goodeidae</taxon>
        <taxon>Crenichthys</taxon>
    </lineage>
</organism>
<sequence length="125" mass="14080">MEKETETKRTKKKQESDRGGAKRKMGEKEKRIEEKATHSRMECVAPSRLASPSTGTHLHSRSSSKRPAPSPNLRQQTGVLKDPKPTSTCSNVVLMRVCCCRVHLKRKTGGEEDLPLNQTQVYSIY</sequence>
<protein>
    <submittedName>
        <fullName evidence="2">Uncharacterized protein</fullName>
    </submittedName>
</protein>
<dbReference type="AlphaFoldDB" id="A0AAV9RGL0"/>
<accession>A0AAV9RGL0</accession>
<name>A0AAV9RGL0_9TELE</name>
<dbReference type="Proteomes" id="UP001311232">
    <property type="component" value="Unassembled WGS sequence"/>
</dbReference>
<comment type="caution">
    <text evidence="2">The sequence shown here is derived from an EMBL/GenBank/DDBJ whole genome shotgun (WGS) entry which is preliminary data.</text>
</comment>
<keyword evidence="3" id="KW-1185">Reference proteome</keyword>
<evidence type="ECO:0000313" key="3">
    <source>
        <dbReference type="Proteomes" id="UP001311232"/>
    </source>
</evidence>